<dbReference type="Proteomes" id="UP000005222">
    <property type="component" value="Chromosome A"/>
</dbReference>
<dbReference type="GO" id="GO:0030686">
    <property type="term" value="C:90S preribosome"/>
    <property type="evidence" value="ECO:0007669"/>
    <property type="project" value="TreeGrafter"/>
</dbReference>
<evidence type="ECO:0000256" key="2">
    <source>
        <dbReference type="SAM" id="MobiDB-lite"/>
    </source>
</evidence>
<dbReference type="InterPro" id="IPR037393">
    <property type="entry name" value="Bud22/SRFB1"/>
</dbReference>
<sequence>MTKTKKASTDLWKLDLLEANVYRTTPRLRRTRKLLTSKKCPKIVSSITKSQTDIESYIIQLKEDVLAKKYHSAHTKLKRHINNQASNDLSKWKRNGTEKEVAEFLSKAEVIDNIIKSRLIKCMINVFLTKKDGKLTAPSFISADTREAMTNKQHELHPSAIFKSYFQSNKELNNYFSNIWNTKTFKRLAEDIEWAFKQVRGGITTQEKNARKSVTKELDGSVKGESDLSSDSDSDFDSEDDSENNSGDGGDNKTHKSLKDIAASSRDTQDDESDSSDEFAEYDNLVQGSDSEDNDEESNQGRSNEVNYNEVTDEESEDELSEDELSPNTSDEEDDSEKDVNKEKKKEKKNSKPYKLPELAVGYFSGDSDDDIADVDDDDVVREATTKRKNRRGQRARQKLWAKKFGKEATHIKKKIDHAQQEREKKQKEFEERERRRQLKRQRENDNEYSSKPSDSSTSREPESNSRIDINHPSWEAKKKAEEKIKNAKFQGKKLKFS</sequence>
<evidence type="ECO:0000313" key="4">
    <source>
        <dbReference type="EMBL" id="CCE72925.1"/>
    </source>
</evidence>
<evidence type="ECO:0000313" key="5">
    <source>
        <dbReference type="EMBL" id="CCE73486.1"/>
    </source>
</evidence>
<gene>
    <name evidence="4" type="primary">Piso0_000530</name>
    <name evidence="4" type="ORF">GNLVRS01_PISO0A11374g</name>
    <name evidence="5" type="ORF">GNLVRS01_PISO0B11441g</name>
</gene>
<feature type="compositionally biased region" description="Basic residues" evidence="2">
    <location>
        <begin position="387"/>
        <end position="404"/>
    </location>
</feature>
<protein>
    <submittedName>
        <fullName evidence="4">Piso0_000530 protein</fullName>
    </submittedName>
</protein>
<dbReference type="GO" id="GO:0030490">
    <property type="term" value="P:maturation of SSU-rRNA"/>
    <property type="evidence" value="ECO:0007669"/>
    <property type="project" value="TreeGrafter"/>
</dbReference>
<feature type="region of interest" description="Disordered" evidence="2">
    <location>
        <begin position="207"/>
        <end position="498"/>
    </location>
</feature>
<dbReference type="GO" id="GO:0005634">
    <property type="term" value="C:nucleus"/>
    <property type="evidence" value="ECO:0007669"/>
    <property type="project" value="TreeGrafter"/>
</dbReference>
<name>G8YVP2_PICSO</name>
<reference evidence="4" key="1">
    <citation type="submission" date="2011-10" db="EMBL/GenBank/DDBJ databases">
        <authorList>
            <person name="Genoscope - CEA"/>
        </authorList>
    </citation>
    <scope>NUCLEOTIDE SEQUENCE</scope>
    <source>
        <strain evidence="4">CBS 7064</strain>
    </source>
</reference>
<feature type="compositionally biased region" description="Basic and acidic residues" evidence="2">
    <location>
        <begin position="250"/>
        <end position="259"/>
    </location>
</feature>
<dbReference type="EMBL" id="FO082058">
    <property type="protein sequence ID" value="CCE73486.1"/>
    <property type="molecule type" value="Genomic_DNA"/>
</dbReference>
<dbReference type="STRING" id="559304.G8YVP2"/>
<evidence type="ECO:0000259" key="3">
    <source>
        <dbReference type="Pfam" id="PF09073"/>
    </source>
</evidence>
<dbReference type="Proteomes" id="UP000005222">
    <property type="component" value="Chromosome B"/>
</dbReference>
<feature type="compositionally biased region" description="Basic and acidic residues" evidence="2">
    <location>
        <begin position="458"/>
        <end position="486"/>
    </location>
</feature>
<dbReference type="InParanoid" id="G8YVP2"/>
<keyword evidence="6" id="KW-1185">Reference proteome</keyword>
<feature type="domain" description="Bud22" evidence="3">
    <location>
        <begin position="70"/>
        <end position="497"/>
    </location>
</feature>
<proteinExistence type="predicted"/>
<organism evidence="4 6">
    <name type="scientific">Pichia sorbitophila (strain ATCC MYA-4447 / BCRC 22081 / CBS 7064 / NBRC 10061 / NRRL Y-12695)</name>
    <name type="common">Hybrid yeast</name>
    <dbReference type="NCBI Taxonomy" id="559304"/>
    <lineage>
        <taxon>Eukaryota</taxon>
        <taxon>Fungi</taxon>
        <taxon>Dikarya</taxon>
        <taxon>Ascomycota</taxon>
        <taxon>Saccharomycotina</taxon>
        <taxon>Pichiomycetes</taxon>
        <taxon>Debaryomycetaceae</taxon>
        <taxon>Millerozyma</taxon>
    </lineage>
</organism>
<dbReference type="PANTHER" id="PTHR23325:SF1">
    <property type="entry name" value="SERUM RESPONSE FACTOR-BINDING PROTEIN 1"/>
    <property type="match status" value="1"/>
</dbReference>
<feature type="compositionally biased region" description="Acidic residues" evidence="2">
    <location>
        <begin position="367"/>
        <end position="380"/>
    </location>
</feature>
<dbReference type="InterPro" id="IPR015158">
    <property type="entry name" value="Bud22_dom"/>
</dbReference>
<feature type="compositionally biased region" description="Acidic residues" evidence="2">
    <location>
        <begin position="269"/>
        <end position="281"/>
    </location>
</feature>
<keyword evidence="1" id="KW-0175">Coiled coil</keyword>
<dbReference type="HOGENOM" id="CLU_024653_0_0_1"/>
<accession>G8YVP2</accession>
<evidence type="ECO:0000256" key="1">
    <source>
        <dbReference type="ARBA" id="ARBA00023054"/>
    </source>
</evidence>
<evidence type="ECO:0000313" key="6">
    <source>
        <dbReference type="Proteomes" id="UP000005222"/>
    </source>
</evidence>
<dbReference type="Pfam" id="PF09073">
    <property type="entry name" value="BUD22"/>
    <property type="match status" value="1"/>
</dbReference>
<feature type="compositionally biased region" description="Polar residues" evidence="2">
    <location>
        <begin position="448"/>
        <end position="457"/>
    </location>
</feature>
<dbReference type="EMBL" id="FO082059">
    <property type="protein sequence ID" value="CCE72925.1"/>
    <property type="molecule type" value="Genomic_DNA"/>
</dbReference>
<dbReference type="AlphaFoldDB" id="G8YVP2"/>
<dbReference type="OrthoDB" id="3364872at2759"/>
<feature type="compositionally biased region" description="Polar residues" evidence="2">
    <location>
        <begin position="300"/>
        <end position="310"/>
    </location>
</feature>
<dbReference type="OMA" id="RFPHTKK"/>
<dbReference type="PANTHER" id="PTHR23325">
    <property type="entry name" value="SERUM RESPONSE FACTOR-BINDING"/>
    <property type="match status" value="1"/>
</dbReference>
<reference evidence="6" key="2">
    <citation type="journal article" date="2012" name="G3 (Bethesda)">
        <title>Pichia sorbitophila, an interspecies yeast hybrid reveals early steps of genome resolution following polyploidization.</title>
        <authorList>
            <person name="Leh Louis V."/>
            <person name="Despons L."/>
            <person name="Friedrich A."/>
            <person name="Martin T."/>
            <person name="Durrens P."/>
            <person name="Casaregola S."/>
            <person name="Neuveglise C."/>
            <person name="Fairhead C."/>
            <person name="Marck C."/>
            <person name="Cruz J.A."/>
            <person name="Straub M.L."/>
            <person name="Kugler V."/>
            <person name="Sacerdot C."/>
            <person name="Uzunov Z."/>
            <person name="Thierry A."/>
            <person name="Weiss S."/>
            <person name="Bleykasten C."/>
            <person name="De Montigny J."/>
            <person name="Jacques N."/>
            <person name="Jung P."/>
            <person name="Lemaire M."/>
            <person name="Mallet S."/>
            <person name="Morel G."/>
            <person name="Richard G.F."/>
            <person name="Sarkar A."/>
            <person name="Savel G."/>
            <person name="Schacherer J."/>
            <person name="Seret M.L."/>
            <person name="Talla E."/>
            <person name="Samson G."/>
            <person name="Jubin C."/>
            <person name="Poulain J."/>
            <person name="Vacherie B."/>
            <person name="Barbe V."/>
            <person name="Pelletier E."/>
            <person name="Sherman D.J."/>
            <person name="Westhof E."/>
            <person name="Weissenbach J."/>
            <person name="Baret P.V."/>
            <person name="Wincker P."/>
            <person name="Gaillardin C."/>
            <person name="Dujon B."/>
            <person name="Souciet J.L."/>
        </authorList>
    </citation>
    <scope>NUCLEOTIDE SEQUENCE [LARGE SCALE GENOMIC DNA]</scope>
    <source>
        <strain evidence="6">ATCC MYA-4447 / BCRC 22081 / CBS 7064 / NBRC 10061 / NRRL Y-12695</strain>
    </source>
</reference>
<feature type="compositionally biased region" description="Acidic residues" evidence="2">
    <location>
        <begin position="228"/>
        <end position="243"/>
    </location>
</feature>
<feature type="compositionally biased region" description="Basic and acidic residues" evidence="2">
    <location>
        <begin position="405"/>
        <end position="446"/>
    </location>
</feature>
<dbReference type="eggNOG" id="ENOG502S6Z4">
    <property type="taxonomic scope" value="Eukaryota"/>
</dbReference>
<feature type="compositionally biased region" description="Acidic residues" evidence="2">
    <location>
        <begin position="311"/>
        <end position="337"/>
    </location>
</feature>
<feature type="compositionally biased region" description="Basic and acidic residues" evidence="2">
    <location>
        <begin position="208"/>
        <end position="226"/>
    </location>
</feature>